<protein>
    <submittedName>
        <fullName evidence="1">Uncharacterized protein</fullName>
    </submittedName>
</protein>
<gene>
    <name evidence="1" type="ORF">B0H17DRAFT_1197996</name>
</gene>
<evidence type="ECO:0000313" key="1">
    <source>
        <dbReference type="EMBL" id="KAJ7696489.1"/>
    </source>
</evidence>
<dbReference type="Proteomes" id="UP001221757">
    <property type="component" value="Unassembled WGS sequence"/>
</dbReference>
<dbReference type="EMBL" id="JARKIE010000034">
    <property type="protein sequence ID" value="KAJ7696489.1"/>
    <property type="molecule type" value="Genomic_DNA"/>
</dbReference>
<proteinExistence type="predicted"/>
<dbReference type="AlphaFoldDB" id="A0AAD7DP92"/>
<reference evidence="1" key="1">
    <citation type="submission" date="2023-03" db="EMBL/GenBank/DDBJ databases">
        <title>Massive genome expansion in bonnet fungi (Mycena s.s.) driven by repeated elements and novel gene families across ecological guilds.</title>
        <authorList>
            <consortium name="Lawrence Berkeley National Laboratory"/>
            <person name="Harder C.B."/>
            <person name="Miyauchi S."/>
            <person name="Viragh M."/>
            <person name="Kuo A."/>
            <person name="Thoen E."/>
            <person name="Andreopoulos B."/>
            <person name="Lu D."/>
            <person name="Skrede I."/>
            <person name="Drula E."/>
            <person name="Henrissat B."/>
            <person name="Morin E."/>
            <person name="Kohler A."/>
            <person name="Barry K."/>
            <person name="LaButti K."/>
            <person name="Morin E."/>
            <person name="Salamov A."/>
            <person name="Lipzen A."/>
            <person name="Mereny Z."/>
            <person name="Hegedus B."/>
            <person name="Baldrian P."/>
            <person name="Stursova M."/>
            <person name="Weitz H."/>
            <person name="Taylor A."/>
            <person name="Grigoriev I.V."/>
            <person name="Nagy L.G."/>
            <person name="Martin F."/>
            <person name="Kauserud H."/>
        </authorList>
    </citation>
    <scope>NUCLEOTIDE SEQUENCE</scope>
    <source>
        <strain evidence="1">CBHHK067</strain>
    </source>
</reference>
<comment type="caution">
    <text evidence="1">The sequence shown here is derived from an EMBL/GenBank/DDBJ whole genome shotgun (WGS) entry which is preliminary data.</text>
</comment>
<evidence type="ECO:0000313" key="2">
    <source>
        <dbReference type="Proteomes" id="UP001221757"/>
    </source>
</evidence>
<organism evidence="1 2">
    <name type="scientific">Mycena rosella</name>
    <name type="common">Pink bonnet</name>
    <name type="synonym">Agaricus rosellus</name>
    <dbReference type="NCBI Taxonomy" id="1033263"/>
    <lineage>
        <taxon>Eukaryota</taxon>
        <taxon>Fungi</taxon>
        <taxon>Dikarya</taxon>
        <taxon>Basidiomycota</taxon>
        <taxon>Agaricomycotina</taxon>
        <taxon>Agaricomycetes</taxon>
        <taxon>Agaricomycetidae</taxon>
        <taxon>Agaricales</taxon>
        <taxon>Marasmiineae</taxon>
        <taxon>Mycenaceae</taxon>
        <taxon>Mycena</taxon>
    </lineage>
</organism>
<sequence>MASITEASLSLVASASPTSTATKVLFGVLALTAATSAIHCASPTRLTRVLVFDIANTERTYLQAIEAGMLKSDVHIAENLTRLQITASTIREDTLRNSLSYRAALCAFFKGRSLTVMHCIRDVRALGTRIEILKEEQLRVPASENAMQAVSRRHRYTDSAKFYKSD</sequence>
<accession>A0AAD7DP92</accession>
<name>A0AAD7DP92_MYCRO</name>
<keyword evidence="2" id="KW-1185">Reference proteome</keyword>